<proteinExistence type="predicted"/>
<reference evidence="4" key="3">
    <citation type="submission" date="2020-12" db="UniProtKB">
        <authorList>
            <consortium name="EnsemblPlants"/>
        </authorList>
    </citation>
    <scope>IDENTIFICATION</scope>
</reference>
<dbReference type="PaxDb" id="3218-PP1S139_46V6.1"/>
<reference evidence="3 5" key="1">
    <citation type="journal article" date="2008" name="Science">
        <title>The Physcomitrella genome reveals evolutionary insights into the conquest of land by plants.</title>
        <authorList>
            <person name="Rensing S."/>
            <person name="Lang D."/>
            <person name="Zimmer A."/>
            <person name="Terry A."/>
            <person name="Salamov A."/>
            <person name="Shapiro H."/>
            <person name="Nishiyama T."/>
            <person name="Perroud P.-F."/>
            <person name="Lindquist E."/>
            <person name="Kamisugi Y."/>
            <person name="Tanahashi T."/>
            <person name="Sakakibara K."/>
            <person name="Fujita T."/>
            <person name="Oishi K."/>
            <person name="Shin-I T."/>
            <person name="Kuroki Y."/>
            <person name="Toyoda A."/>
            <person name="Suzuki Y."/>
            <person name="Hashimoto A."/>
            <person name="Yamaguchi K."/>
            <person name="Sugano A."/>
            <person name="Kohara Y."/>
            <person name="Fujiyama A."/>
            <person name="Anterola A."/>
            <person name="Aoki S."/>
            <person name="Ashton N."/>
            <person name="Barbazuk W.B."/>
            <person name="Barker E."/>
            <person name="Bennetzen J."/>
            <person name="Bezanilla M."/>
            <person name="Blankenship R."/>
            <person name="Cho S.H."/>
            <person name="Dutcher S."/>
            <person name="Estelle M."/>
            <person name="Fawcett J.A."/>
            <person name="Gundlach H."/>
            <person name="Hanada K."/>
            <person name="Heyl A."/>
            <person name="Hicks K.A."/>
            <person name="Hugh J."/>
            <person name="Lohr M."/>
            <person name="Mayer K."/>
            <person name="Melkozernov A."/>
            <person name="Murata T."/>
            <person name="Nelson D."/>
            <person name="Pils B."/>
            <person name="Prigge M."/>
            <person name="Reiss B."/>
            <person name="Renner T."/>
            <person name="Rombauts S."/>
            <person name="Rushton P."/>
            <person name="Sanderfoot A."/>
            <person name="Schween G."/>
            <person name="Shiu S.-H."/>
            <person name="Stueber K."/>
            <person name="Theodoulou F.L."/>
            <person name="Tu H."/>
            <person name="Van de Peer Y."/>
            <person name="Verrier P.J."/>
            <person name="Waters E."/>
            <person name="Wood A."/>
            <person name="Yang L."/>
            <person name="Cove D."/>
            <person name="Cuming A."/>
            <person name="Hasebe M."/>
            <person name="Lucas S."/>
            <person name="Mishler D.B."/>
            <person name="Reski R."/>
            <person name="Grigoriev I."/>
            <person name="Quatrano R.S."/>
            <person name="Boore J.L."/>
        </authorList>
    </citation>
    <scope>NUCLEOTIDE SEQUENCE [LARGE SCALE GENOMIC DNA]</scope>
    <source>
        <strain evidence="4 5">cv. Gransden 2004</strain>
    </source>
</reference>
<dbReference type="OMA" id="HEGRDNE"/>
<dbReference type="KEGG" id="ppp:112278879"/>
<protein>
    <submittedName>
        <fullName evidence="3 4">Uncharacterized protein</fullName>
    </submittedName>
</protein>
<dbReference type="EnsemblPlants" id="Pp3c1_10500V3.1">
    <property type="protein sequence ID" value="Pp3c1_10500V3.1"/>
    <property type="gene ID" value="Pp3c1_10500"/>
</dbReference>
<dbReference type="Proteomes" id="UP000006727">
    <property type="component" value="Chromosome 1"/>
</dbReference>
<dbReference type="AlphaFoldDB" id="A9SYZ1"/>
<dbReference type="Gramene" id="Pp3c1_10500V3.2">
    <property type="protein sequence ID" value="Pp3c1_10500V3.2"/>
    <property type="gene ID" value="Pp3c1_10500"/>
</dbReference>
<dbReference type="STRING" id="3218.A9SYZ1"/>
<gene>
    <name evidence="4" type="primary">LOC112278879</name>
    <name evidence="3" type="ORF">PHYPA_000483</name>
</gene>
<dbReference type="eggNOG" id="ENOG502QSTT">
    <property type="taxonomic scope" value="Eukaryota"/>
</dbReference>
<name>A9SYZ1_PHYPA</name>
<feature type="region of interest" description="Disordered" evidence="2">
    <location>
        <begin position="1"/>
        <end position="30"/>
    </location>
</feature>
<dbReference type="RefSeq" id="XP_024368938.1">
    <property type="nucleotide sequence ID" value="XM_024513170.2"/>
</dbReference>
<dbReference type="PANTHER" id="PTHR48163:SF2">
    <property type="entry name" value="EXPRESSED PROTEIN"/>
    <property type="match status" value="1"/>
</dbReference>
<evidence type="ECO:0000256" key="1">
    <source>
        <dbReference type="SAM" id="Coils"/>
    </source>
</evidence>
<keyword evidence="1" id="KW-0175">Coiled coil</keyword>
<dbReference type="FunCoup" id="A9SYZ1">
    <property type="interactions" value="632"/>
</dbReference>
<reference evidence="3 5" key="2">
    <citation type="journal article" date="2018" name="Plant J.">
        <title>The Physcomitrella patens chromosome-scale assembly reveals moss genome structure and evolution.</title>
        <authorList>
            <person name="Lang D."/>
            <person name="Ullrich K.K."/>
            <person name="Murat F."/>
            <person name="Fuchs J."/>
            <person name="Jenkins J."/>
            <person name="Haas F.B."/>
            <person name="Piednoel M."/>
            <person name="Gundlach H."/>
            <person name="Van Bel M."/>
            <person name="Meyberg R."/>
            <person name="Vives C."/>
            <person name="Morata J."/>
            <person name="Symeonidi A."/>
            <person name="Hiss M."/>
            <person name="Muchero W."/>
            <person name="Kamisugi Y."/>
            <person name="Saleh O."/>
            <person name="Blanc G."/>
            <person name="Decker E.L."/>
            <person name="van Gessel N."/>
            <person name="Grimwood J."/>
            <person name="Hayes R.D."/>
            <person name="Graham S.W."/>
            <person name="Gunter L.E."/>
            <person name="McDaniel S.F."/>
            <person name="Hoernstein S.N.W."/>
            <person name="Larsson A."/>
            <person name="Li F.W."/>
            <person name="Perroud P.F."/>
            <person name="Phillips J."/>
            <person name="Ranjan P."/>
            <person name="Rokshar D.S."/>
            <person name="Rothfels C.J."/>
            <person name="Schneider L."/>
            <person name="Shu S."/>
            <person name="Stevenson D.W."/>
            <person name="Thummler F."/>
            <person name="Tillich M."/>
            <person name="Villarreal Aguilar J.C."/>
            <person name="Widiez T."/>
            <person name="Wong G.K."/>
            <person name="Wymore A."/>
            <person name="Zhang Y."/>
            <person name="Zimmer A.D."/>
            <person name="Quatrano R.S."/>
            <person name="Mayer K.F.X."/>
            <person name="Goodstein D."/>
            <person name="Casacuberta J.M."/>
            <person name="Vandepoele K."/>
            <person name="Reski R."/>
            <person name="Cuming A.C."/>
            <person name="Tuskan G.A."/>
            <person name="Maumus F."/>
            <person name="Salse J."/>
            <person name="Schmutz J."/>
            <person name="Rensing S.A."/>
        </authorList>
    </citation>
    <scope>NUCLEOTIDE SEQUENCE [LARGE SCALE GENOMIC DNA]</scope>
    <source>
        <strain evidence="4 5">cv. Gransden 2004</strain>
    </source>
</reference>
<dbReference type="Gramene" id="Pp3c1_10500V3.1">
    <property type="protein sequence ID" value="Pp3c1_10500V3.1"/>
    <property type="gene ID" value="Pp3c1_10500"/>
</dbReference>
<dbReference type="OrthoDB" id="2019706at2759"/>
<dbReference type="EnsemblPlants" id="Pp3c1_10500V3.2">
    <property type="protein sequence ID" value="Pp3c1_10500V3.2"/>
    <property type="gene ID" value="Pp3c1_10500"/>
</dbReference>
<evidence type="ECO:0000313" key="3">
    <source>
        <dbReference type="EMBL" id="PNR62059.1"/>
    </source>
</evidence>
<evidence type="ECO:0000313" key="4">
    <source>
        <dbReference type="EnsemblPlants" id="Pp3c1_10500V3.1"/>
    </source>
</evidence>
<feature type="coiled-coil region" evidence="1">
    <location>
        <begin position="262"/>
        <end position="289"/>
    </location>
</feature>
<accession>A9SYZ1</accession>
<sequence>MDAQHALKGRQKLEDLRRKKAAALSGNGAQGELEAMTIRVQNLEEKLQQVEAERDLLRKQKEEASMRVESLQDDLDRARGQVSQDEKTVTMLRKSLDTITMERDAAFISREDMVAQLRLTKRRLQEAEEEQYKAEEDAAALRAEIKLLQASEDQSESLGAVAEQLRVAEQHNNDLQKELQEVMLRLQQEQQRVSMERQRSANISAINEDLQNELVILNTKLAEMEESKKTRSSVTVPFTESALADSATSTGGLASETKLLSDEIAKEEKAALETKLRELADMVERQENGRQLLLAEIDKQSLEIERLFVENEGLRASVKQTTEIAARWEAQVQDCLLQNNALRVLLNRLRLEQSSTIPFSEIGTSGAEVHVEDGGSDNKSASENWPAERTKLKIELAEALGRSEELSAQMAQQSADLTRAVQALTSLSSLYKPVLSSIENRLMQIRQEAPDIINADI</sequence>
<evidence type="ECO:0000313" key="5">
    <source>
        <dbReference type="Proteomes" id="UP000006727"/>
    </source>
</evidence>
<keyword evidence="5" id="KW-1185">Reference proteome</keyword>
<dbReference type="EMBL" id="ABEU02000001">
    <property type="protein sequence ID" value="PNR62059.1"/>
    <property type="molecule type" value="Genomic_DNA"/>
</dbReference>
<dbReference type="HOGENOM" id="CLU_049968_0_0_1"/>
<evidence type="ECO:0000256" key="2">
    <source>
        <dbReference type="SAM" id="MobiDB-lite"/>
    </source>
</evidence>
<dbReference type="PANTHER" id="PTHR48163">
    <property type="entry name" value="BNAC02G25670D PROTEIN"/>
    <property type="match status" value="1"/>
</dbReference>
<dbReference type="GeneID" id="112278879"/>
<organism evidence="3">
    <name type="scientific">Physcomitrium patens</name>
    <name type="common">Spreading-leaved earth moss</name>
    <name type="synonym">Physcomitrella patens</name>
    <dbReference type="NCBI Taxonomy" id="3218"/>
    <lineage>
        <taxon>Eukaryota</taxon>
        <taxon>Viridiplantae</taxon>
        <taxon>Streptophyta</taxon>
        <taxon>Embryophyta</taxon>
        <taxon>Bryophyta</taxon>
        <taxon>Bryophytina</taxon>
        <taxon>Bryopsida</taxon>
        <taxon>Funariidae</taxon>
        <taxon>Funariales</taxon>
        <taxon>Funariaceae</taxon>
        <taxon>Physcomitrium</taxon>
    </lineage>
</organism>